<name>A0ABN4YJD2_9GAMM</name>
<organism evidence="1 2">
    <name type="scientific">Shewanella japonica</name>
    <dbReference type="NCBI Taxonomy" id="93973"/>
    <lineage>
        <taxon>Bacteria</taxon>
        <taxon>Pseudomonadati</taxon>
        <taxon>Pseudomonadota</taxon>
        <taxon>Gammaproteobacteria</taxon>
        <taxon>Alteromonadales</taxon>
        <taxon>Shewanellaceae</taxon>
        <taxon>Shewanella</taxon>
    </lineage>
</organism>
<dbReference type="RefSeq" id="WP_055025124.1">
    <property type="nucleotide sequence ID" value="NZ_CP020472.1"/>
</dbReference>
<reference evidence="1 2" key="1">
    <citation type="submission" date="2017-03" db="EMBL/GenBank/DDBJ databases">
        <title>Genome sequencing of Shewanella japonica KCTC 22435.</title>
        <authorList>
            <person name="Kim K.M."/>
        </authorList>
    </citation>
    <scope>NUCLEOTIDE SEQUENCE [LARGE SCALE GENOMIC DNA]</scope>
    <source>
        <strain evidence="1 2">KCTC 22435</strain>
    </source>
</reference>
<protein>
    <submittedName>
        <fullName evidence="1">TetR family transcriptional regulator</fullName>
    </submittedName>
</protein>
<dbReference type="EMBL" id="CP020472">
    <property type="protein sequence ID" value="ARD23672.1"/>
    <property type="molecule type" value="Genomic_DNA"/>
</dbReference>
<keyword evidence="2" id="KW-1185">Reference proteome</keyword>
<evidence type="ECO:0000313" key="1">
    <source>
        <dbReference type="EMBL" id="ARD23672.1"/>
    </source>
</evidence>
<dbReference type="Gene3D" id="1.10.357.10">
    <property type="entry name" value="Tetracycline Repressor, domain 2"/>
    <property type="match status" value="1"/>
</dbReference>
<accession>A0ABN4YJD2</accession>
<dbReference type="SUPFAM" id="SSF46689">
    <property type="entry name" value="Homeodomain-like"/>
    <property type="match status" value="1"/>
</dbReference>
<dbReference type="Pfam" id="PF18285">
    <property type="entry name" value="LuxT_C"/>
    <property type="match status" value="1"/>
</dbReference>
<proteinExistence type="predicted"/>
<dbReference type="InterPro" id="IPR009057">
    <property type="entry name" value="Homeodomain-like_sf"/>
</dbReference>
<dbReference type="Proteomes" id="UP000191820">
    <property type="component" value="Chromosome"/>
</dbReference>
<gene>
    <name evidence="1" type="ORF">SJ2017_3421</name>
</gene>
<sequence>MAKRSRIDTEITIKLILDEAFEQILTIGFENMSYTSLSNATGISRTGISHHFPRKADFLSCLDSRISARFCEGLDFSSVQLLESSWRHFISQDHAKAVLKLFFSLCASNQQIQGRFNTVNDIRYKALMRLGDEGGFCIDRLIGQSAVTMFSAQTEEAVAA</sequence>
<evidence type="ECO:0000313" key="2">
    <source>
        <dbReference type="Proteomes" id="UP000191820"/>
    </source>
</evidence>